<dbReference type="Pfam" id="PF00378">
    <property type="entry name" value="ECH_1"/>
    <property type="match status" value="1"/>
</dbReference>
<dbReference type="Gene3D" id="1.10.12.10">
    <property type="entry name" value="Lyase 2-enoyl-coa Hydratase, Chain A, domain 2"/>
    <property type="match status" value="1"/>
</dbReference>
<protein>
    <submittedName>
        <fullName evidence="2">Enoyl-CoA hydratase</fullName>
    </submittedName>
</protein>
<dbReference type="CDD" id="cd06558">
    <property type="entry name" value="crotonase-like"/>
    <property type="match status" value="1"/>
</dbReference>
<dbReference type="PANTHER" id="PTHR42964">
    <property type="entry name" value="ENOYL-COA HYDRATASE"/>
    <property type="match status" value="1"/>
</dbReference>
<reference evidence="2 3" key="2">
    <citation type="submission" date="2020-03" db="EMBL/GenBank/DDBJ databases">
        <authorList>
            <person name="Ichikawa N."/>
            <person name="Kimura A."/>
            <person name="Kitahashi Y."/>
            <person name="Uohara A."/>
        </authorList>
    </citation>
    <scope>NUCLEOTIDE SEQUENCE [LARGE SCALE GENOMIC DNA]</scope>
    <source>
        <strain evidence="2 3">NBRC 108638</strain>
    </source>
</reference>
<dbReference type="AlphaFoldDB" id="A0A6V8KVZ3"/>
<dbReference type="GO" id="GO:0003824">
    <property type="term" value="F:catalytic activity"/>
    <property type="evidence" value="ECO:0007669"/>
    <property type="project" value="UniProtKB-ARBA"/>
</dbReference>
<gene>
    <name evidence="2" type="ORF">Prum_001210</name>
</gene>
<accession>A0A6V8KVZ3</accession>
<dbReference type="InterPro" id="IPR029045">
    <property type="entry name" value="ClpP/crotonase-like_dom_sf"/>
</dbReference>
<dbReference type="Proteomes" id="UP000482960">
    <property type="component" value="Unassembled WGS sequence"/>
</dbReference>
<dbReference type="InterPro" id="IPR014748">
    <property type="entry name" value="Enoyl-CoA_hydra_C"/>
</dbReference>
<proteinExistence type="inferred from homology"/>
<comment type="similarity">
    <text evidence="1">Belongs to the enoyl-CoA hydratase/isomerase family.</text>
</comment>
<reference evidence="2 3" key="1">
    <citation type="submission" date="2020-03" db="EMBL/GenBank/DDBJ databases">
        <title>Whole genome shotgun sequence of Phytohabitans rumicis NBRC 108638.</title>
        <authorList>
            <person name="Komaki H."/>
            <person name="Tamura T."/>
        </authorList>
    </citation>
    <scope>NUCLEOTIDE SEQUENCE [LARGE SCALE GENOMIC DNA]</scope>
    <source>
        <strain evidence="2 3">NBRC 108638</strain>
    </source>
</reference>
<evidence type="ECO:0000256" key="1">
    <source>
        <dbReference type="ARBA" id="ARBA00005254"/>
    </source>
</evidence>
<name>A0A6V8KVZ3_9ACTN</name>
<dbReference type="SUPFAM" id="SSF52096">
    <property type="entry name" value="ClpP/crotonase"/>
    <property type="match status" value="1"/>
</dbReference>
<organism evidence="2 3">
    <name type="scientific">Phytohabitans rumicis</name>
    <dbReference type="NCBI Taxonomy" id="1076125"/>
    <lineage>
        <taxon>Bacteria</taxon>
        <taxon>Bacillati</taxon>
        <taxon>Actinomycetota</taxon>
        <taxon>Actinomycetes</taxon>
        <taxon>Micromonosporales</taxon>
        <taxon>Micromonosporaceae</taxon>
    </lineage>
</organism>
<dbReference type="InterPro" id="IPR051683">
    <property type="entry name" value="Enoyl-CoA_Hydratase/Isomerase"/>
</dbReference>
<dbReference type="EMBL" id="BLPG01000001">
    <property type="protein sequence ID" value="GFJ86479.1"/>
    <property type="molecule type" value="Genomic_DNA"/>
</dbReference>
<sequence>MSEPVTLDVRDGVAHVRLRRPDRGNAIDLATARGLLAAATACQQHRVRAVVLRGAGRSFCVGGDLREFASFEGDALARHLVEVTGALHAALRAFAALDAPLVAAVHGAVAGAGVGLAAAADLTIAADDATFVCAYTGIGYTPDAGVTWTLPRLVGPKRALDLLLTNRRLGAREAAEIGLVSRVVALSLLDGEVERVAAALATGATAAFGATRRLVAAGLSADLDAHLDREAEALAAAAISPEGRAGVAAFLNRRKE</sequence>
<evidence type="ECO:0000313" key="3">
    <source>
        <dbReference type="Proteomes" id="UP000482960"/>
    </source>
</evidence>
<comment type="caution">
    <text evidence="2">The sequence shown here is derived from an EMBL/GenBank/DDBJ whole genome shotgun (WGS) entry which is preliminary data.</text>
</comment>
<dbReference type="PANTHER" id="PTHR42964:SF1">
    <property type="entry name" value="POLYKETIDE BIOSYNTHESIS ENOYL-COA HYDRATASE PKSH-RELATED"/>
    <property type="match status" value="1"/>
</dbReference>
<dbReference type="Gene3D" id="3.90.226.10">
    <property type="entry name" value="2-enoyl-CoA Hydratase, Chain A, domain 1"/>
    <property type="match status" value="1"/>
</dbReference>
<evidence type="ECO:0000313" key="2">
    <source>
        <dbReference type="EMBL" id="GFJ86479.1"/>
    </source>
</evidence>
<keyword evidence="3" id="KW-1185">Reference proteome</keyword>
<dbReference type="RefSeq" id="WP_173072968.1">
    <property type="nucleotide sequence ID" value="NZ_BAABJB010000008.1"/>
</dbReference>
<dbReference type="InterPro" id="IPR001753">
    <property type="entry name" value="Enoyl-CoA_hydra/iso"/>
</dbReference>